<accession>A0A5N6NDV6</accession>
<keyword evidence="3" id="KW-1185">Reference proteome</keyword>
<dbReference type="Proteomes" id="UP000326396">
    <property type="component" value="Linkage Group LG2"/>
</dbReference>
<evidence type="ECO:0000313" key="3">
    <source>
        <dbReference type="Proteomes" id="UP000326396"/>
    </source>
</evidence>
<feature type="region of interest" description="Disordered" evidence="1">
    <location>
        <begin position="1"/>
        <end position="31"/>
    </location>
</feature>
<dbReference type="AlphaFoldDB" id="A0A5N6NDV6"/>
<evidence type="ECO:0000313" key="2">
    <source>
        <dbReference type="EMBL" id="KAD4585629.1"/>
    </source>
</evidence>
<evidence type="ECO:0000256" key="1">
    <source>
        <dbReference type="SAM" id="MobiDB-lite"/>
    </source>
</evidence>
<sequence>MIQNYPQMKDDEEKQYKLSSNQQVEGSSADGKVRQRVGMATVVGESVLVAAPVIASDFDGRSDGSCGVARSWDLMEVAAAAMAGCVGGGGGGPDLRWPAVVVAILEALVVDDLCVQRKEERRVIFFKPRRGLKIQEETKEV</sequence>
<organism evidence="2 3">
    <name type="scientific">Mikania micrantha</name>
    <name type="common">bitter vine</name>
    <dbReference type="NCBI Taxonomy" id="192012"/>
    <lineage>
        <taxon>Eukaryota</taxon>
        <taxon>Viridiplantae</taxon>
        <taxon>Streptophyta</taxon>
        <taxon>Embryophyta</taxon>
        <taxon>Tracheophyta</taxon>
        <taxon>Spermatophyta</taxon>
        <taxon>Magnoliopsida</taxon>
        <taxon>eudicotyledons</taxon>
        <taxon>Gunneridae</taxon>
        <taxon>Pentapetalae</taxon>
        <taxon>asterids</taxon>
        <taxon>campanulids</taxon>
        <taxon>Asterales</taxon>
        <taxon>Asteraceae</taxon>
        <taxon>Asteroideae</taxon>
        <taxon>Heliantheae alliance</taxon>
        <taxon>Eupatorieae</taxon>
        <taxon>Mikania</taxon>
    </lineage>
</organism>
<dbReference type="EMBL" id="SZYD01000012">
    <property type="protein sequence ID" value="KAD4585629.1"/>
    <property type="molecule type" value="Genomic_DNA"/>
</dbReference>
<proteinExistence type="predicted"/>
<protein>
    <submittedName>
        <fullName evidence="2">Uncharacterized protein</fullName>
    </submittedName>
</protein>
<comment type="caution">
    <text evidence="2">The sequence shown here is derived from an EMBL/GenBank/DDBJ whole genome shotgun (WGS) entry which is preliminary data.</text>
</comment>
<feature type="compositionally biased region" description="Polar residues" evidence="1">
    <location>
        <begin position="17"/>
        <end position="26"/>
    </location>
</feature>
<gene>
    <name evidence="2" type="ORF">E3N88_23230</name>
</gene>
<reference evidence="2 3" key="1">
    <citation type="submission" date="2019-05" db="EMBL/GenBank/DDBJ databases">
        <title>Mikania micrantha, genome provides insights into the molecular mechanism of rapid growth.</title>
        <authorList>
            <person name="Liu B."/>
        </authorList>
    </citation>
    <scope>NUCLEOTIDE SEQUENCE [LARGE SCALE GENOMIC DNA]</scope>
    <source>
        <strain evidence="2">NLD-2019</strain>
        <tissue evidence="2">Leaf</tissue>
    </source>
</reference>
<name>A0A5N6NDV6_9ASTR</name>